<evidence type="ECO:0000313" key="1">
    <source>
        <dbReference type="EMBL" id="GAG18563.1"/>
    </source>
</evidence>
<reference evidence="1" key="1">
    <citation type="journal article" date="2014" name="Front. Microbiol.">
        <title>High frequency of phylogenetically diverse reductive dehalogenase-homologous genes in deep subseafloor sedimentary metagenomes.</title>
        <authorList>
            <person name="Kawai M."/>
            <person name="Futagami T."/>
            <person name="Toyoda A."/>
            <person name="Takaki Y."/>
            <person name="Nishi S."/>
            <person name="Hori S."/>
            <person name="Arai W."/>
            <person name="Tsubouchi T."/>
            <person name="Morono Y."/>
            <person name="Uchiyama I."/>
            <person name="Ito T."/>
            <person name="Fujiyama A."/>
            <person name="Inagaki F."/>
            <person name="Takami H."/>
        </authorList>
    </citation>
    <scope>NUCLEOTIDE SEQUENCE</scope>
    <source>
        <strain evidence="1">Expedition CK06-06</strain>
    </source>
</reference>
<feature type="non-terminal residue" evidence="1">
    <location>
        <position position="1"/>
    </location>
</feature>
<organism evidence="1">
    <name type="scientific">marine sediment metagenome</name>
    <dbReference type="NCBI Taxonomy" id="412755"/>
    <lineage>
        <taxon>unclassified sequences</taxon>
        <taxon>metagenomes</taxon>
        <taxon>ecological metagenomes</taxon>
    </lineage>
</organism>
<name>X0W1Q0_9ZZZZ</name>
<proteinExistence type="predicted"/>
<protein>
    <submittedName>
        <fullName evidence="1">Uncharacterized protein</fullName>
    </submittedName>
</protein>
<gene>
    <name evidence="1" type="ORF">S01H1_56449</name>
</gene>
<sequence length="32" mass="3825">AYLHNYFTGPYELQRFVKKIGISEKQIIEKPN</sequence>
<dbReference type="AlphaFoldDB" id="X0W1Q0"/>
<comment type="caution">
    <text evidence="1">The sequence shown here is derived from an EMBL/GenBank/DDBJ whole genome shotgun (WGS) entry which is preliminary data.</text>
</comment>
<dbReference type="EMBL" id="BARS01036759">
    <property type="protein sequence ID" value="GAG18563.1"/>
    <property type="molecule type" value="Genomic_DNA"/>
</dbReference>
<accession>X0W1Q0</accession>